<name>A0A4S8KIR5_DENBC</name>
<dbReference type="Proteomes" id="UP000297245">
    <property type="component" value="Unassembled WGS sequence"/>
</dbReference>
<reference evidence="1 2" key="1">
    <citation type="journal article" date="2019" name="Nat. Ecol. Evol.">
        <title>Megaphylogeny resolves global patterns of mushroom evolution.</title>
        <authorList>
            <person name="Varga T."/>
            <person name="Krizsan K."/>
            <person name="Foldi C."/>
            <person name="Dima B."/>
            <person name="Sanchez-Garcia M."/>
            <person name="Sanchez-Ramirez S."/>
            <person name="Szollosi G.J."/>
            <person name="Szarkandi J.G."/>
            <person name="Papp V."/>
            <person name="Albert L."/>
            <person name="Andreopoulos W."/>
            <person name="Angelini C."/>
            <person name="Antonin V."/>
            <person name="Barry K.W."/>
            <person name="Bougher N.L."/>
            <person name="Buchanan P."/>
            <person name="Buyck B."/>
            <person name="Bense V."/>
            <person name="Catcheside P."/>
            <person name="Chovatia M."/>
            <person name="Cooper J."/>
            <person name="Damon W."/>
            <person name="Desjardin D."/>
            <person name="Finy P."/>
            <person name="Geml J."/>
            <person name="Haridas S."/>
            <person name="Hughes K."/>
            <person name="Justo A."/>
            <person name="Karasinski D."/>
            <person name="Kautmanova I."/>
            <person name="Kiss B."/>
            <person name="Kocsube S."/>
            <person name="Kotiranta H."/>
            <person name="LaButti K.M."/>
            <person name="Lechner B.E."/>
            <person name="Liimatainen K."/>
            <person name="Lipzen A."/>
            <person name="Lukacs Z."/>
            <person name="Mihaltcheva S."/>
            <person name="Morgado L.N."/>
            <person name="Niskanen T."/>
            <person name="Noordeloos M.E."/>
            <person name="Ohm R.A."/>
            <person name="Ortiz-Santana B."/>
            <person name="Ovrebo C."/>
            <person name="Racz N."/>
            <person name="Riley R."/>
            <person name="Savchenko A."/>
            <person name="Shiryaev A."/>
            <person name="Soop K."/>
            <person name="Spirin V."/>
            <person name="Szebenyi C."/>
            <person name="Tomsovsky M."/>
            <person name="Tulloss R.E."/>
            <person name="Uehling J."/>
            <person name="Grigoriev I.V."/>
            <person name="Vagvolgyi C."/>
            <person name="Papp T."/>
            <person name="Martin F.M."/>
            <person name="Miettinen O."/>
            <person name="Hibbett D.S."/>
            <person name="Nagy L.G."/>
        </authorList>
    </citation>
    <scope>NUCLEOTIDE SEQUENCE [LARGE SCALE GENOMIC DNA]</scope>
    <source>
        <strain evidence="1 2">CBS 962.96</strain>
    </source>
</reference>
<dbReference type="AlphaFoldDB" id="A0A4S8KIR5"/>
<protein>
    <recommendedName>
        <fullName evidence="3">HAT C-terminal dimerisation domain-containing protein</fullName>
    </recommendedName>
</protein>
<keyword evidence="2" id="KW-1185">Reference proteome</keyword>
<evidence type="ECO:0000313" key="2">
    <source>
        <dbReference type="Proteomes" id="UP000297245"/>
    </source>
</evidence>
<proteinExistence type="predicted"/>
<dbReference type="EMBL" id="ML182327">
    <property type="protein sequence ID" value="THU75344.1"/>
    <property type="molecule type" value="Genomic_DNA"/>
</dbReference>
<gene>
    <name evidence="1" type="ORF">K435DRAFT_814430</name>
</gene>
<dbReference type="OrthoDB" id="3036523at2759"/>
<organism evidence="1 2">
    <name type="scientific">Dendrothele bispora (strain CBS 962.96)</name>
    <dbReference type="NCBI Taxonomy" id="1314807"/>
    <lineage>
        <taxon>Eukaryota</taxon>
        <taxon>Fungi</taxon>
        <taxon>Dikarya</taxon>
        <taxon>Basidiomycota</taxon>
        <taxon>Agaricomycotina</taxon>
        <taxon>Agaricomycetes</taxon>
        <taxon>Agaricomycetidae</taxon>
        <taxon>Agaricales</taxon>
        <taxon>Agaricales incertae sedis</taxon>
        <taxon>Dendrothele</taxon>
    </lineage>
</organism>
<dbReference type="InterPro" id="IPR012337">
    <property type="entry name" value="RNaseH-like_sf"/>
</dbReference>
<sequence>IQTQTKQDGLHGLTEIPLDVFFHALEKEHGVYELEACLNIAVLDDGTPRKKADNIVQDHPEHELSGEMVKRIEKRWKDCDQPVFLSALISNPYEKLSCFGPCAGLNQFKVANIIVWLYRGMNLRADNEDSAEERKAKEKEITYAVYLYLSTTGPFADFEFERQNFESTMGKDPIAVWNALAASSEVKELSFSAVKIFKIVSNSAGCERVFSDTKYQQSFRRNRPGLEKLQKLHKVGSDIRTENQYAGLAKICDKRKIHKEQDVVKLLS</sequence>
<feature type="non-terminal residue" evidence="1">
    <location>
        <position position="268"/>
    </location>
</feature>
<evidence type="ECO:0000313" key="1">
    <source>
        <dbReference type="EMBL" id="THU75344.1"/>
    </source>
</evidence>
<evidence type="ECO:0008006" key="3">
    <source>
        <dbReference type="Google" id="ProtNLM"/>
    </source>
</evidence>
<dbReference type="SUPFAM" id="SSF53098">
    <property type="entry name" value="Ribonuclease H-like"/>
    <property type="match status" value="1"/>
</dbReference>
<feature type="non-terminal residue" evidence="1">
    <location>
        <position position="1"/>
    </location>
</feature>
<accession>A0A4S8KIR5</accession>